<accession>A0A370GI67</accession>
<organism evidence="4 5">
    <name type="scientific">Nocardia mexicana</name>
    <dbReference type="NCBI Taxonomy" id="279262"/>
    <lineage>
        <taxon>Bacteria</taxon>
        <taxon>Bacillati</taxon>
        <taxon>Actinomycetota</taxon>
        <taxon>Actinomycetes</taxon>
        <taxon>Mycobacteriales</taxon>
        <taxon>Nocardiaceae</taxon>
        <taxon>Nocardia</taxon>
    </lineage>
</organism>
<feature type="transmembrane region" description="Helical" evidence="1">
    <location>
        <begin position="187"/>
        <end position="205"/>
    </location>
</feature>
<dbReference type="EMBL" id="QQAZ01000021">
    <property type="protein sequence ID" value="RDI43508.1"/>
    <property type="molecule type" value="Genomic_DNA"/>
</dbReference>
<feature type="domain" description="DUF8020" evidence="3">
    <location>
        <begin position="43"/>
        <end position="115"/>
    </location>
</feature>
<evidence type="ECO:0000259" key="3">
    <source>
        <dbReference type="Pfam" id="PF26059"/>
    </source>
</evidence>
<evidence type="ECO:0000256" key="1">
    <source>
        <dbReference type="SAM" id="Phobius"/>
    </source>
</evidence>
<keyword evidence="1" id="KW-0472">Membrane</keyword>
<keyword evidence="1" id="KW-0812">Transmembrane</keyword>
<keyword evidence="1" id="KW-1133">Transmembrane helix</keyword>
<dbReference type="Proteomes" id="UP000255355">
    <property type="component" value="Unassembled WGS sequence"/>
</dbReference>
<dbReference type="STRING" id="1210089.GCA_001613165_06507"/>
<comment type="caution">
    <text evidence="4">The sequence shown here is derived from an EMBL/GenBank/DDBJ whole genome shotgun (WGS) entry which is preliminary data.</text>
</comment>
<name>A0A370GI67_9NOCA</name>
<dbReference type="InterPro" id="IPR058333">
    <property type="entry name" value="DUF8020"/>
</dbReference>
<dbReference type="OrthoDB" id="4559353at2"/>
<dbReference type="AlphaFoldDB" id="A0A370GI67"/>
<evidence type="ECO:0000313" key="4">
    <source>
        <dbReference type="EMBL" id="RDI43508.1"/>
    </source>
</evidence>
<evidence type="ECO:0000256" key="2">
    <source>
        <dbReference type="SAM" id="SignalP"/>
    </source>
</evidence>
<dbReference type="RefSeq" id="WP_068028595.1">
    <property type="nucleotide sequence ID" value="NZ_QQAZ01000021.1"/>
</dbReference>
<protein>
    <recommendedName>
        <fullName evidence="3">DUF8020 domain-containing protein</fullName>
    </recommendedName>
</protein>
<keyword evidence="5" id="KW-1185">Reference proteome</keyword>
<reference evidence="4 5" key="1">
    <citation type="submission" date="2018-07" db="EMBL/GenBank/DDBJ databases">
        <title>Genomic Encyclopedia of Type Strains, Phase IV (KMG-IV): sequencing the most valuable type-strain genomes for metagenomic binning, comparative biology and taxonomic classification.</title>
        <authorList>
            <person name="Goeker M."/>
        </authorList>
    </citation>
    <scope>NUCLEOTIDE SEQUENCE [LARGE SCALE GENOMIC DNA]</scope>
    <source>
        <strain evidence="4 5">DSM 44952</strain>
    </source>
</reference>
<feature type="signal peptide" evidence="2">
    <location>
        <begin position="1"/>
        <end position="20"/>
    </location>
</feature>
<sequence>MRIRKLVVTSLLAIATTGLAVATAHGESTLAEDPYVLKGTDRGISYSTGLSDDRKGVTTNLSSGRFDLAPDGSAVTVNAPDGTMIERWPMVFDMAGYHVQLDPELSADGSSLTLRSAAPDTLVDNVTDFNRALQHDAFPQLEQQQPQAKEVGVLGALVGGIAGAAIGAVVFTVIGAVFLVVGAIPGFFVGAVIGAVLGGIAGFFIL</sequence>
<feature type="transmembrane region" description="Helical" evidence="1">
    <location>
        <begin position="153"/>
        <end position="180"/>
    </location>
</feature>
<proteinExistence type="predicted"/>
<evidence type="ECO:0000313" key="5">
    <source>
        <dbReference type="Proteomes" id="UP000255355"/>
    </source>
</evidence>
<gene>
    <name evidence="4" type="ORF">DFR68_12166</name>
</gene>
<keyword evidence="2" id="KW-0732">Signal</keyword>
<dbReference type="Pfam" id="PF26059">
    <property type="entry name" value="DUF8020"/>
    <property type="match status" value="1"/>
</dbReference>
<feature type="chain" id="PRO_5038720108" description="DUF8020 domain-containing protein" evidence="2">
    <location>
        <begin position="21"/>
        <end position="206"/>
    </location>
</feature>